<dbReference type="GeneID" id="11535520"/>
<evidence type="ECO:0000313" key="1">
    <source>
        <dbReference type="EMBL" id="CCE63850.1"/>
    </source>
</evidence>
<dbReference type="KEGG" id="tpf:TPHA_0F03700"/>
<accession>G8BUR4</accession>
<dbReference type="AlphaFoldDB" id="G8BUR4"/>
<sequence length="314" mass="36727">MAKSTNTQQQYTMFIWKSRKNQTEAKEPRKFDVSFTVIKCEAINELYDSIVIAGDGDSWDSPLYEQLEELADYTRPNAPALLAIGNDEVNTLYISSPFGMSKCKNKVYERNYKTKKIDFEKLNQQIQARYLVEPLRRKTNTPKRMLDRRFADGTDHLNPIKSVEYLPLYRNYYTPVIFLKCSYENAKRTAKLVALERKQWDDDIYLKFSPDIFYSYLKYPIKFVMLRTKGSVYAQLKVCGGSDPNISATMFNYMRDQFLEFRGYKLVNHQGDSEVILIEPVERRKNKDLSKSIEEAPPSYDTISRCIHTRSSSI</sequence>
<gene>
    <name evidence="1" type="primary">TPHA0F03700</name>
    <name evidence="1" type="ordered locus">TPHA_0F03700</name>
</gene>
<keyword evidence="2" id="KW-1185">Reference proteome</keyword>
<evidence type="ECO:0000313" key="2">
    <source>
        <dbReference type="Proteomes" id="UP000005666"/>
    </source>
</evidence>
<organism evidence="1 2">
    <name type="scientific">Tetrapisispora phaffii (strain ATCC 24235 / CBS 4417 / NBRC 1672 / NRRL Y-8282 / UCD 70-5)</name>
    <name type="common">Yeast</name>
    <name type="synonym">Fabospora phaffii</name>
    <dbReference type="NCBI Taxonomy" id="1071381"/>
    <lineage>
        <taxon>Eukaryota</taxon>
        <taxon>Fungi</taxon>
        <taxon>Dikarya</taxon>
        <taxon>Ascomycota</taxon>
        <taxon>Saccharomycotina</taxon>
        <taxon>Saccharomycetes</taxon>
        <taxon>Saccharomycetales</taxon>
        <taxon>Saccharomycetaceae</taxon>
        <taxon>Tetrapisispora</taxon>
    </lineage>
</organism>
<proteinExistence type="predicted"/>
<name>G8BUR4_TETPH</name>
<dbReference type="HOGENOM" id="CLU_953689_0_0_1"/>
<protein>
    <submittedName>
        <fullName evidence="1">Uncharacterized protein</fullName>
    </submittedName>
</protein>
<dbReference type="EMBL" id="HE612861">
    <property type="protein sequence ID" value="CCE63850.1"/>
    <property type="molecule type" value="Genomic_DNA"/>
</dbReference>
<dbReference type="Proteomes" id="UP000005666">
    <property type="component" value="Chromosome 6"/>
</dbReference>
<dbReference type="RefSeq" id="XP_003686284.1">
    <property type="nucleotide sequence ID" value="XM_003686236.1"/>
</dbReference>
<reference evidence="1 2" key="1">
    <citation type="journal article" date="2011" name="Proc. Natl. Acad. Sci. U.S.A.">
        <title>Evolutionary erosion of yeast sex chromosomes by mating-type switching accidents.</title>
        <authorList>
            <person name="Gordon J.L."/>
            <person name="Armisen D."/>
            <person name="Proux-Wera E."/>
            <person name="Oheigeartaigh S.S."/>
            <person name="Byrne K.P."/>
            <person name="Wolfe K.H."/>
        </authorList>
    </citation>
    <scope>NUCLEOTIDE SEQUENCE [LARGE SCALE GENOMIC DNA]</scope>
    <source>
        <strain evidence="2">ATCC 24235 / CBS 4417 / NBRC 1672 / NRRL Y-8282 / UCD 70-5</strain>
    </source>
</reference>